<feature type="transmembrane region" description="Helical" evidence="6">
    <location>
        <begin position="208"/>
        <end position="228"/>
    </location>
</feature>
<evidence type="ECO:0000256" key="5">
    <source>
        <dbReference type="ARBA" id="ARBA00023136"/>
    </source>
</evidence>
<keyword evidence="2" id="KW-1003">Cell membrane</keyword>
<feature type="transmembrane region" description="Helical" evidence="6">
    <location>
        <begin position="234"/>
        <end position="258"/>
    </location>
</feature>
<keyword evidence="8" id="KW-1185">Reference proteome</keyword>
<evidence type="ECO:0000256" key="4">
    <source>
        <dbReference type="ARBA" id="ARBA00022989"/>
    </source>
</evidence>
<evidence type="ECO:0000256" key="2">
    <source>
        <dbReference type="ARBA" id="ARBA00022475"/>
    </source>
</evidence>
<feature type="transmembrane region" description="Helical" evidence="6">
    <location>
        <begin position="438"/>
        <end position="458"/>
    </location>
</feature>
<accession>A0A0K2JFV2</accession>
<comment type="subcellular location">
    <subcellularLocation>
        <location evidence="1">Cell membrane</location>
        <topology evidence="1">Multi-pass membrane protein</topology>
    </subcellularLocation>
</comment>
<feature type="transmembrane region" description="Helical" evidence="6">
    <location>
        <begin position="373"/>
        <end position="397"/>
    </location>
</feature>
<feature type="transmembrane region" description="Helical" evidence="6">
    <location>
        <begin position="330"/>
        <end position="352"/>
    </location>
</feature>
<keyword evidence="3 6" id="KW-0812">Transmembrane</keyword>
<dbReference type="GO" id="GO:0005886">
    <property type="term" value="C:plasma membrane"/>
    <property type="evidence" value="ECO:0007669"/>
    <property type="project" value="UniProtKB-SubCell"/>
</dbReference>
<dbReference type="InterPro" id="IPR051327">
    <property type="entry name" value="MATE_MepA_subfamily"/>
</dbReference>
<evidence type="ECO:0000313" key="8">
    <source>
        <dbReference type="Proteomes" id="UP000062963"/>
    </source>
</evidence>
<organism evidence="7 8">
    <name type="scientific">Spiroplasma kunkelii CR2-3x</name>
    <dbReference type="NCBI Taxonomy" id="273035"/>
    <lineage>
        <taxon>Bacteria</taxon>
        <taxon>Bacillati</taxon>
        <taxon>Mycoplasmatota</taxon>
        <taxon>Mollicutes</taxon>
        <taxon>Entomoplasmatales</taxon>
        <taxon>Spiroplasmataceae</taxon>
        <taxon>Spiroplasma</taxon>
    </lineage>
</organism>
<dbReference type="KEGG" id="skn:SKUN_00582"/>
<feature type="transmembrane region" description="Helical" evidence="6">
    <location>
        <begin position="409"/>
        <end position="431"/>
    </location>
</feature>
<sequence length="531" mass="61147">MSEVLTDREKKIRFEKPWKTIAYFCVPTVFLMIVQGLYNIVDKSLALSFAAPDLIHDQFYIDAYNWLKNISVTEIPLADMRSFINVATQYASQTYNLQWSFSIMIGMGCAMNFSIAYGQRDIPSMRRIAGNGFSLTVLFSIIVAFAIFCIVFPGWNAIFITSQMVKHYNPITESLCWEYSFPMLAAAPMMFLSYYFMSLIRSEGRMKWVIIMILSSLLINAAAAIFFMRVCHLGMSGAMLGTVFSWTVQVIWGFIIVFKTKNSYSKFYWNDLFQIEGKNIANFTKAGLPNFINNAALVVTSYVAISLVVQLPNQEYHNGVAVFQELYSSIVPWMTLVLSAGVGVTQGARSIIAYNYGAKKNARIWEVLKRVSLLIIIWFCLMLIVFIIFGKYMMMLFAFPEKYATKYRWWIVLNFMTYPFCSLTYIALTLFQGINRSFLATFTSSLRSIIVILQLIGIGFSISQATGNPIFYYFFIGLNDLISAAIIIPILVYYWRKYRNKLVDEPDPYFNEYQEDLRTKKVLKVKHKQKK</sequence>
<feature type="transmembrane region" description="Helical" evidence="6">
    <location>
        <begin position="291"/>
        <end position="310"/>
    </location>
</feature>
<dbReference type="PATRIC" id="fig|273035.7.peg.694"/>
<feature type="transmembrane region" description="Helical" evidence="6">
    <location>
        <begin position="99"/>
        <end position="117"/>
    </location>
</feature>
<dbReference type="STRING" id="273035.SKUN_00582"/>
<dbReference type="PANTHER" id="PTHR43823:SF3">
    <property type="entry name" value="MULTIDRUG EXPORT PROTEIN MEPA"/>
    <property type="match status" value="1"/>
</dbReference>
<evidence type="ECO:0000313" key="7">
    <source>
        <dbReference type="EMBL" id="ALA97475.1"/>
    </source>
</evidence>
<evidence type="ECO:0000256" key="6">
    <source>
        <dbReference type="SAM" id="Phobius"/>
    </source>
</evidence>
<dbReference type="EMBL" id="CP010899">
    <property type="protein sequence ID" value="ALA97475.1"/>
    <property type="molecule type" value="Genomic_DNA"/>
</dbReference>
<feature type="transmembrane region" description="Helical" evidence="6">
    <location>
        <begin position="137"/>
        <end position="159"/>
    </location>
</feature>
<feature type="transmembrane region" description="Helical" evidence="6">
    <location>
        <begin position="21"/>
        <end position="41"/>
    </location>
</feature>
<name>A0A0K2JFV2_SPIKU</name>
<keyword evidence="4 6" id="KW-1133">Transmembrane helix</keyword>
<evidence type="ECO:0000256" key="3">
    <source>
        <dbReference type="ARBA" id="ARBA00022692"/>
    </source>
</evidence>
<protein>
    <submittedName>
        <fullName evidence="7">MATE efflux family protein</fullName>
    </submittedName>
</protein>
<dbReference type="RefSeq" id="WP_053390745.1">
    <property type="nucleotide sequence ID" value="NZ_CP010899.1"/>
</dbReference>
<proteinExistence type="predicted"/>
<feature type="transmembrane region" description="Helical" evidence="6">
    <location>
        <begin position="179"/>
        <end position="196"/>
    </location>
</feature>
<dbReference type="Proteomes" id="UP000062963">
    <property type="component" value="Chromosome"/>
</dbReference>
<gene>
    <name evidence="7" type="ORF">SKUN_00582</name>
</gene>
<reference evidence="7 8" key="1">
    <citation type="journal article" date="2015" name="Genome Announc.">
        <title>Complete Genome Sequence of Spiroplasma kunkelii Strain CR2-3x, Causal Agent of Corn Stunt Disease in Zea mays L.</title>
        <authorList>
            <person name="Davis R.E."/>
            <person name="Shao J."/>
            <person name="Dally E.L."/>
            <person name="Zhao Y."/>
            <person name="Gasparich G.E."/>
            <person name="Gaynor B.J."/>
            <person name="Athey J.C."/>
            <person name="Harrison N.A."/>
            <person name="Donofrio N."/>
        </authorList>
    </citation>
    <scope>NUCLEOTIDE SEQUENCE [LARGE SCALE GENOMIC DNA]</scope>
    <source>
        <strain evidence="7 8">CR2-3x</strain>
    </source>
</reference>
<evidence type="ECO:0000256" key="1">
    <source>
        <dbReference type="ARBA" id="ARBA00004651"/>
    </source>
</evidence>
<keyword evidence="5 6" id="KW-0472">Membrane</keyword>
<dbReference type="OrthoDB" id="9811110at2"/>
<dbReference type="PANTHER" id="PTHR43823">
    <property type="entry name" value="SPORULATION PROTEIN YKVU"/>
    <property type="match status" value="1"/>
</dbReference>
<feature type="transmembrane region" description="Helical" evidence="6">
    <location>
        <begin position="470"/>
        <end position="495"/>
    </location>
</feature>
<dbReference type="AlphaFoldDB" id="A0A0K2JFV2"/>